<dbReference type="RefSeq" id="WP_131310132.1">
    <property type="nucleotide sequence ID" value="NZ_SJFN01000019.1"/>
</dbReference>
<protein>
    <submittedName>
        <fullName evidence="9">4Fe-4S dicluster domain-containing protein</fullName>
    </submittedName>
</protein>
<evidence type="ECO:0000313" key="9">
    <source>
        <dbReference type="EMBL" id="TBW36625.1"/>
    </source>
</evidence>
<evidence type="ECO:0000259" key="8">
    <source>
        <dbReference type="PROSITE" id="PS51379"/>
    </source>
</evidence>
<keyword evidence="10" id="KW-1185">Reference proteome</keyword>
<dbReference type="PROSITE" id="PS51379">
    <property type="entry name" value="4FE4S_FER_2"/>
    <property type="match status" value="1"/>
</dbReference>
<dbReference type="GO" id="GO:0051539">
    <property type="term" value="F:4 iron, 4 sulfur cluster binding"/>
    <property type="evidence" value="ECO:0007669"/>
    <property type="project" value="UniProtKB-KW"/>
</dbReference>
<evidence type="ECO:0000256" key="6">
    <source>
        <dbReference type="ARBA" id="ARBA00023004"/>
    </source>
</evidence>
<evidence type="ECO:0000256" key="5">
    <source>
        <dbReference type="ARBA" id="ARBA00022982"/>
    </source>
</evidence>
<dbReference type="InterPro" id="IPR017900">
    <property type="entry name" value="4Fe4S_Fe_S_CS"/>
</dbReference>
<keyword evidence="4" id="KW-0479">Metal-binding</keyword>
<evidence type="ECO:0000256" key="1">
    <source>
        <dbReference type="ARBA" id="ARBA00001966"/>
    </source>
</evidence>
<keyword evidence="2" id="KW-0813">Transport</keyword>
<gene>
    <name evidence="9" type="ORF">EYW49_13595</name>
</gene>
<keyword evidence="6" id="KW-0408">Iron</keyword>
<evidence type="ECO:0000256" key="3">
    <source>
        <dbReference type="ARBA" id="ARBA00022485"/>
    </source>
</evidence>
<name>A0A4Q9VM61_9HYPH</name>
<evidence type="ECO:0000256" key="7">
    <source>
        <dbReference type="ARBA" id="ARBA00023014"/>
    </source>
</evidence>
<keyword evidence="7" id="KW-0411">Iron-sulfur</keyword>
<feature type="domain" description="4Fe-4S ferredoxin-type" evidence="8">
    <location>
        <begin position="1"/>
        <end position="30"/>
    </location>
</feature>
<reference evidence="9 10" key="1">
    <citation type="submission" date="2019-02" db="EMBL/GenBank/DDBJ databases">
        <title>Siculibacillus lacustris gen. nov., sp. nov., a new rosette-forming bacterium isolated from a freshwater crater lake (Lake St. Ana, Romania).</title>
        <authorList>
            <person name="Felfoldi T."/>
            <person name="Marton Z."/>
            <person name="Szabo A."/>
            <person name="Mentes A."/>
            <person name="Boka K."/>
            <person name="Marialigeti K."/>
            <person name="Mathe I."/>
            <person name="Koncz M."/>
            <person name="Schumann P."/>
            <person name="Toth E."/>
        </authorList>
    </citation>
    <scope>NUCLEOTIDE SEQUENCE [LARGE SCALE GENOMIC DNA]</scope>
    <source>
        <strain evidence="9 10">SA-279</strain>
    </source>
</reference>
<dbReference type="GO" id="GO:0046872">
    <property type="term" value="F:metal ion binding"/>
    <property type="evidence" value="ECO:0007669"/>
    <property type="project" value="UniProtKB-KW"/>
</dbReference>
<proteinExistence type="predicted"/>
<comment type="caution">
    <text evidence="9">The sequence shown here is derived from an EMBL/GenBank/DDBJ whole genome shotgun (WGS) entry which is preliminary data.</text>
</comment>
<keyword evidence="5" id="KW-0249">Electron transport</keyword>
<evidence type="ECO:0000256" key="4">
    <source>
        <dbReference type="ARBA" id="ARBA00022723"/>
    </source>
</evidence>
<dbReference type="AlphaFoldDB" id="A0A4Q9VM61"/>
<keyword evidence="3" id="KW-0004">4Fe-4S</keyword>
<evidence type="ECO:0000256" key="2">
    <source>
        <dbReference type="ARBA" id="ARBA00022448"/>
    </source>
</evidence>
<organism evidence="9 10">
    <name type="scientific">Siculibacillus lacustris</name>
    <dbReference type="NCBI Taxonomy" id="1549641"/>
    <lineage>
        <taxon>Bacteria</taxon>
        <taxon>Pseudomonadati</taxon>
        <taxon>Pseudomonadota</taxon>
        <taxon>Alphaproteobacteria</taxon>
        <taxon>Hyphomicrobiales</taxon>
        <taxon>Ancalomicrobiaceae</taxon>
        <taxon>Siculibacillus</taxon>
    </lineage>
</organism>
<accession>A0A4Q9VM61</accession>
<evidence type="ECO:0000313" key="10">
    <source>
        <dbReference type="Proteomes" id="UP000292781"/>
    </source>
</evidence>
<dbReference type="PROSITE" id="PS00198">
    <property type="entry name" value="4FE4S_FER_1"/>
    <property type="match status" value="1"/>
</dbReference>
<dbReference type="Pfam" id="PF00037">
    <property type="entry name" value="Fer4"/>
    <property type="match status" value="1"/>
</dbReference>
<dbReference type="SUPFAM" id="SSF54862">
    <property type="entry name" value="4Fe-4S ferredoxins"/>
    <property type="match status" value="1"/>
</dbReference>
<dbReference type="Gene3D" id="3.30.70.20">
    <property type="match status" value="1"/>
</dbReference>
<comment type="cofactor">
    <cofactor evidence="1">
        <name>[4Fe-4S] cluster</name>
        <dbReference type="ChEBI" id="CHEBI:49883"/>
    </cofactor>
</comment>
<dbReference type="OrthoDB" id="9800445at2"/>
<dbReference type="Proteomes" id="UP000292781">
    <property type="component" value="Unassembled WGS sequence"/>
</dbReference>
<dbReference type="FunFam" id="3.30.70.20:FF:000045">
    <property type="entry name" value="Ferredoxin, 4Fe-4S"/>
    <property type="match status" value="1"/>
</dbReference>
<sequence>MAYKIDTETCTACGSCESECPNKAITHKGKIYTINAAKCKECEGDFDAPQCAEVCPSGSCVPLAA</sequence>
<dbReference type="EMBL" id="SJFN01000019">
    <property type="protein sequence ID" value="TBW36625.1"/>
    <property type="molecule type" value="Genomic_DNA"/>
</dbReference>
<dbReference type="InterPro" id="IPR017896">
    <property type="entry name" value="4Fe4S_Fe-S-bd"/>
</dbReference>